<reference evidence="1 2" key="1">
    <citation type="journal article" date="2022" name="Nat. Genet.">
        <title>Improved pea reference genome and pan-genome highlight genomic features and evolutionary characteristics.</title>
        <authorList>
            <person name="Yang T."/>
            <person name="Liu R."/>
            <person name="Luo Y."/>
            <person name="Hu S."/>
            <person name="Wang D."/>
            <person name="Wang C."/>
            <person name="Pandey M.K."/>
            <person name="Ge S."/>
            <person name="Xu Q."/>
            <person name="Li N."/>
            <person name="Li G."/>
            <person name="Huang Y."/>
            <person name="Saxena R.K."/>
            <person name="Ji Y."/>
            <person name="Li M."/>
            <person name="Yan X."/>
            <person name="He Y."/>
            <person name="Liu Y."/>
            <person name="Wang X."/>
            <person name="Xiang C."/>
            <person name="Varshney R.K."/>
            <person name="Ding H."/>
            <person name="Gao S."/>
            <person name="Zong X."/>
        </authorList>
    </citation>
    <scope>NUCLEOTIDE SEQUENCE [LARGE SCALE GENOMIC DNA]</scope>
    <source>
        <strain evidence="1 2">cv. Zhongwan 6</strain>
    </source>
</reference>
<dbReference type="EMBL" id="JAMSHJ010000002">
    <property type="protein sequence ID" value="KAI5439711.1"/>
    <property type="molecule type" value="Genomic_DNA"/>
</dbReference>
<dbReference type="Proteomes" id="UP001058974">
    <property type="component" value="Chromosome 2"/>
</dbReference>
<dbReference type="Gramene" id="Psat02G0518200-T1">
    <property type="protein sequence ID" value="KAI5439711.1"/>
    <property type="gene ID" value="KIW84_025182"/>
</dbReference>
<comment type="caution">
    <text evidence="1">The sequence shown here is derived from an EMBL/GenBank/DDBJ whole genome shotgun (WGS) entry which is preliminary data.</text>
</comment>
<accession>A0A9D4YNC6</accession>
<keyword evidence="2" id="KW-1185">Reference proteome</keyword>
<evidence type="ECO:0000313" key="1">
    <source>
        <dbReference type="EMBL" id="KAI5439711.1"/>
    </source>
</evidence>
<proteinExistence type="predicted"/>
<gene>
    <name evidence="1" type="ORF">KIW84_025182</name>
</gene>
<evidence type="ECO:0000313" key="2">
    <source>
        <dbReference type="Proteomes" id="UP001058974"/>
    </source>
</evidence>
<dbReference type="AlphaFoldDB" id="A0A9D4YNC6"/>
<organism evidence="1 2">
    <name type="scientific">Pisum sativum</name>
    <name type="common">Garden pea</name>
    <name type="synonym">Lathyrus oleraceus</name>
    <dbReference type="NCBI Taxonomy" id="3888"/>
    <lineage>
        <taxon>Eukaryota</taxon>
        <taxon>Viridiplantae</taxon>
        <taxon>Streptophyta</taxon>
        <taxon>Embryophyta</taxon>
        <taxon>Tracheophyta</taxon>
        <taxon>Spermatophyta</taxon>
        <taxon>Magnoliopsida</taxon>
        <taxon>eudicotyledons</taxon>
        <taxon>Gunneridae</taxon>
        <taxon>Pentapetalae</taxon>
        <taxon>rosids</taxon>
        <taxon>fabids</taxon>
        <taxon>Fabales</taxon>
        <taxon>Fabaceae</taxon>
        <taxon>Papilionoideae</taxon>
        <taxon>50 kb inversion clade</taxon>
        <taxon>NPAAA clade</taxon>
        <taxon>Hologalegina</taxon>
        <taxon>IRL clade</taxon>
        <taxon>Fabeae</taxon>
        <taxon>Lathyrus</taxon>
    </lineage>
</organism>
<sequence>MRHSPQIQAPPSTFIANSLPSTSSSWFPDSCASFHVIGDVKNIQQSTLFEGPDRIYIAGLSVSSPKGVTLSPIPLSSCSGSSYPTSTIISLSSTEQHILLPTPLSVSNHVPAPLPNEPNNTYR</sequence>
<name>A0A9D4YNC6_PEA</name>
<protein>
    <submittedName>
        <fullName evidence="1">Uncharacterized protein</fullName>
    </submittedName>
</protein>